<feature type="transmembrane region" description="Helical" evidence="1">
    <location>
        <begin position="120"/>
        <end position="139"/>
    </location>
</feature>
<dbReference type="RefSeq" id="WP_006747756.1">
    <property type="nucleotide sequence ID" value="NZ_CP007029.1"/>
</dbReference>
<accession>W0DMA6</accession>
<dbReference type="HOGENOM" id="CLU_105325_1_1_6"/>
<keyword evidence="1" id="KW-0812">Transmembrane</keyword>
<proteinExistence type="predicted"/>
<keyword evidence="1" id="KW-1133">Transmembrane helix</keyword>
<feature type="signal peptide" evidence="2">
    <location>
        <begin position="1"/>
        <end position="19"/>
    </location>
</feature>
<keyword evidence="1" id="KW-0472">Membrane</keyword>
<dbReference type="KEGG" id="tti:THITH_07440"/>
<evidence type="ECO:0000256" key="2">
    <source>
        <dbReference type="SAM" id="SignalP"/>
    </source>
</evidence>
<name>W0DMA6_9GAMM</name>
<organism evidence="3 4">
    <name type="scientific">Thioalkalivibrio paradoxus ARh 1</name>
    <dbReference type="NCBI Taxonomy" id="713585"/>
    <lineage>
        <taxon>Bacteria</taxon>
        <taxon>Pseudomonadati</taxon>
        <taxon>Pseudomonadota</taxon>
        <taxon>Gammaproteobacteria</taxon>
        <taxon>Chromatiales</taxon>
        <taxon>Ectothiorhodospiraceae</taxon>
        <taxon>Thioalkalivibrio</taxon>
    </lineage>
</organism>
<dbReference type="Proteomes" id="UP000005289">
    <property type="component" value="Chromosome"/>
</dbReference>
<reference evidence="3 4" key="1">
    <citation type="submission" date="2013-12" db="EMBL/GenBank/DDBJ databases">
        <authorList>
            <consortium name="DOE Joint Genome Institute"/>
            <person name="Muyzer G."/>
            <person name="Huntemann M."/>
            <person name="Han J."/>
            <person name="Chen A."/>
            <person name="Kyrpides N."/>
            <person name="Mavromatis K."/>
            <person name="Markowitz V."/>
            <person name="Palaniappan K."/>
            <person name="Ivanova N."/>
            <person name="Schaumberg A."/>
            <person name="Pati A."/>
            <person name="Liolios K."/>
            <person name="Nordberg H.P."/>
            <person name="Cantor M.N."/>
            <person name="Hua S.X."/>
            <person name="Woyke T."/>
        </authorList>
    </citation>
    <scope>NUCLEOTIDE SEQUENCE [LARGE SCALE GENOMIC DNA]</scope>
    <source>
        <strain evidence="3 4">ARh 1</strain>
    </source>
</reference>
<evidence type="ECO:0008006" key="5">
    <source>
        <dbReference type="Google" id="ProtNLM"/>
    </source>
</evidence>
<dbReference type="OrthoDB" id="5794962at2"/>
<evidence type="ECO:0000256" key="1">
    <source>
        <dbReference type="SAM" id="Phobius"/>
    </source>
</evidence>
<dbReference type="AlphaFoldDB" id="W0DMA6"/>
<gene>
    <name evidence="3" type="ORF">THITH_07440</name>
</gene>
<feature type="chain" id="PRO_5004787716" description="ABC transporter permease" evidence="2">
    <location>
        <begin position="20"/>
        <end position="147"/>
    </location>
</feature>
<protein>
    <recommendedName>
        <fullName evidence="5">ABC transporter permease</fullName>
    </recommendedName>
</protein>
<keyword evidence="2" id="KW-0732">Signal</keyword>
<sequence>MTALALAFAGSMFAPAASAHALLHEWFEGDAVVVQFHFSDGDRPYFESYRVLGPDDSRPFQTGRINAVGEVSFRPDRPGRWRVTVATEDGHGAEARIDVALGSLAVADPGGAGLSQTARLTAGVGYVLGAFGIVALWRLQRARRSRG</sequence>
<dbReference type="STRING" id="713585.THITH_07440"/>
<keyword evidence="4" id="KW-1185">Reference proteome</keyword>
<evidence type="ECO:0000313" key="3">
    <source>
        <dbReference type="EMBL" id="AHE98123.1"/>
    </source>
</evidence>
<evidence type="ECO:0000313" key="4">
    <source>
        <dbReference type="Proteomes" id="UP000005289"/>
    </source>
</evidence>
<dbReference type="EMBL" id="CP007029">
    <property type="protein sequence ID" value="AHE98123.1"/>
    <property type="molecule type" value="Genomic_DNA"/>
</dbReference>